<protein>
    <submittedName>
        <fullName evidence="1">Uncharacterized protein</fullName>
    </submittedName>
</protein>
<name>A0A9W9U1Q6_9EURO</name>
<proteinExistence type="predicted"/>
<accession>A0A9W9U1Q6</accession>
<keyword evidence="2" id="KW-1185">Reference proteome</keyword>
<dbReference type="Proteomes" id="UP001147746">
    <property type="component" value="Unassembled WGS sequence"/>
</dbReference>
<gene>
    <name evidence="1" type="ORF">N7476_008624</name>
</gene>
<reference evidence="1" key="2">
    <citation type="journal article" date="2023" name="IMA Fungus">
        <title>Comparative genomic study of the Penicillium genus elucidates a diverse pangenome and 15 lateral gene transfer events.</title>
        <authorList>
            <person name="Petersen C."/>
            <person name="Sorensen T."/>
            <person name="Nielsen M.R."/>
            <person name="Sondergaard T.E."/>
            <person name="Sorensen J.L."/>
            <person name="Fitzpatrick D.A."/>
            <person name="Frisvad J.C."/>
            <person name="Nielsen K.L."/>
        </authorList>
    </citation>
    <scope>NUCLEOTIDE SEQUENCE</scope>
    <source>
        <strain evidence="1">IBT 21472</strain>
    </source>
</reference>
<dbReference type="AlphaFoldDB" id="A0A9W9U1Q6"/>
<evidence type="ECO:0000313" key="1">
    <source>
        <dbReference type="EMBL" id="KAJ5307968.1"/>
    </source>
</evidence>
<sequence length="77" mass="8332">MSTGGGYGSDCASIAIQSPYSFNIPRLTLCVRLKGVITFETEMYAGGNAFVYVMSWHGSLEIRLLQGFDADTGCNNQ</sequence>
<reference evidence="1" key="1">
    <citation type="submission" date="2022-12" db="EMBL/GenBank/DDBJ databases">
        <authorList>
            <person name="Petersen C."/>
        </authorList>
    </citation>
    <scope>NUCLEOTIDE SEQUENCE</scope>
    <source>
        <strain evidence="1">IBT 21472</strain>
    </source>
</reference>
<dbReference type="EMBL" id="JAPZBO010000008">
    <property type="protein sequence ID" value="KAJ5307968.1"/>
    <property type="molecule type" value="Genomic_DNA"/>
</dbReference>
<organism evidence="1 2">
    <name type="scientific">Penicillium atrosanguineum</name>
    <dbReference type="NCBI Taxonomy" id="1132637"/>
    <lineage>
        <taxon>Eukaryota</taxon>
        <taxon>Fungi</taxon>
        <taxon>Dikarya</taxon>
        <taxon>Ascomycota</taxon>
        <taxon>Pezizomycotina</taxon>
        <taxon>Eurotiomycetes</taxon>
        <taxon>Eurotiomycetidae</taxon>
        <taxon>Eurotiales</taxon>
        <taxon>Aspergillaceae</taxon>
        <taxon>Penicillium</taxon>
    </lineage>
</organism>
<comment type="caution">
    <text evidence="1">The sequence shown here is derived from an EMBL/GenBank/DDBJ whole genome shotgun (WGS) entry which is preliminary data.</text>
</comment>
<evidence type="ECO:0000313" key="2">
    <source>
        <dbReference type="Proteomes" id="UP001147746"/>
    </source>
</evidence>